<proteinExistence type="predicted"/>
<dbReference type="InterPro" id="IPR010428">
    <property type="entry name" value="Zincin_1"/>
</dbReference>
<dbReference type="Proteomes" id="UP001501521">
    <property type="component" value="Unassembled WGS sequence"/>
</dbReference>
<accession>A0ABP9F2C8</accession>
<name>A0ABP9F2C8_9ACTN</name>
<dbReference type="SUPFAM" id="SSF55486">
    <property type="entry name" value="Metalloproteases ('zincins'), catalytic domain"/>
    <property type="match status" value="1"/>
</dbReference>
<sequence length="119" mass="13557">MIGHVEISADAFEDLVEEALEMLPDHLTEHLDNLVFVIEDEPEDGSDTLGWYEGTSLTDRGETYGFGQLPDRIVLFQGPLSRLCETEDELYEEIWITLVHELGHYHGIEEDSLHDLGWG</sequence>
<dbReference type="CDD" id="cd12952">
    <property type="entry name" value="MMP_ACEL2062"/>
    <property type="match status" value="1"/>
</dbReference>
<organism evidence="1 2">
    <name type="scientific">Tessaracoccus lubricantis</name>
    <dbReference type="NCBI Taxonomy" id="545543"/>
    <lineage>
        <taxon>Bacteria</taxon>
        <taxon>Bacillati</taxon>
        <taxon>Actinomycetota</taxon>
        <taxon>Actinomycetes</taxon>
        <taxon>Propionibacteriales</taxon>
        <taxon>Propionibacteriaceae</taxon>
        <taxon>Tessaracoccus</taxon>
    </lineage>
</organism>
<keyword evidence="2" id="KW-1185">Reference proteome</keyword>
<reference evidence="2" key="1">
    <citation type="journal article" date="2019" name="Int. J. Syst. Evol. Microbiol.">
        <title>The Global Catalogue of Microorganisms (GCM) 10K type strain sequencing project: providing services to taxonomists for standard genome sequencing and annotation.</title>
        <authorList>
            <consortium name="The Broad Institute Genomics Platform"/>
            <consortium name="The Broad Institute Genome Sequencing Center for Infectious Disease"/>
            <person name="Wu L."/>
            <person name="Ma J."/>
        </authorList>
    </citation>
    <scope>NUCLEOTIDE SEQUENCE [LARGE SCALE GENOMIC DNA]</scope>
    <source>
        <strain evidence="2">JCM 19125</strain>
    </source>
</reference>
<dbReference type="Pfam" id="PF06262">
    <property type="entry name" value="Zincin_1"/>
    <property type="match status" value="1"/>
</dbReference>
<gene>
    <name evidence="1" type="ORF">GCM10025789_07370</name>
</gene>
<protein>
    <submittedName>
        <fullName evidence="1">Metallopeptidase family protein</fullName>
    </submittedName>
</protein>
<dbReference type="RefSeq" id="WP_345579153.1">
    <property type="nucleotide sequence ID" value="NZ_BAABLV010000012.1"/>
</dbReference>
<evidence type="ECO:0000313" key="1">
    <source>
        <dbReference type="EMBL" id="GAA4892754.1"/>
    </source>
</evidence>
<evidence type="ECO:0000313" key="2">
    <source>
        <dbReference type="Proteomes" id="UP001501521"/>
    </source>
</evidence>
<dbReference type="EMBL" id="BAABLV010000012">
    <property type="protein sequence ID" value="GAA4892754.1"/>
    <property type="molecule type" value="Genomic_DNA"/>
</dbReference>
<dbReference type="InterPro" id="IPR038555">
    <property type="entry name" value="Zincin_1_sf"/>
</dbReference>
<comment type="caution">
    <text evidence="1">The sequence shown here is derived from an EMBL/GenBank/DDBJ whole genome shotgun (WGS) entry which is preliminary data.</text>
</comment>
<dbReference type="Gene3D" id="3.30.2010.20">
    <property type="match status" value="1"/>
</dbReference>